<keyword evidence="2" id="KW-0238">DNA-binding</keyword>
<dbReference type="AlphaFoldDB" id="A0A841BNI7"/>
<sequence length="347" mass="38954">MTDDQRFSAGAPIPSLVRWGRSPDADLVYRAIVTRGAGTAARIADDLGLGRQRVRDALGELQAINAVTLDPQRRWHPRPPAEVVADLRRSRSRPFDGQDQHQRHRDLLHRLAPDRNTMLGYGIQHLPTRQAARDRLAALVAIERHEHLAMNIEQSMDVEVAQAALPIHRALHARGIPTRTIGPPPLDGDALRPEIRELGRLRMESRDSLDVPLKLFVIDRRVALFPLVPHDHDRGFLEISQPPLVEALLAQFERHWAAAIDPEEHRMPSTALTPREQNLVALLAQGHTDASAARELRIGVRSVTKIIRGLMDRLHVENRFQLGLALGILRAAHLPPVRPAHDSTERR</sequence>
<proteinExistence type="predicted"/>
<dbReference type="InterPro" id="IPR036388">
    <property type="entry name" value="WH-like_DNA-bd_sf"/>
</dbReference>
<dbReference type="Gene3D" id="1.10.10.10">
    <property type="entry name" value="Winged helix-like DNA-binding domain superfamily/Winged helix DNA-binding domain"/>
    <property type="match status" value="2"/>
</dbReference>
<dbReference type="InterPro" id="IPR051797">
    <property type="entry name" value="TrmB-like"/>
</dbReference>
<dbReference type="Proteomes" id="UP000587527">
    <property type="component" value="Unassembled WGS sequence"/>
</dbReference>
<evidence type="ECO:0000313" key="2">
    <source>
        <dbReference type="EMBL" id="MBB5868370.1"/>
    </source>
</evidence>
<dbReference type="PANTHER" id="PTHR34293:SF1">
    <property type="entry name" value="HTH-TYPE TRANSCRIPTIONAL REGULATOR TRMBL2"/>
    <property type="match status" value="1"/>
</dbReference>
<comment type="caution">
    <text evidence="2">The sequence shown here is derived from an EMBL/GenBank/DDBJ whole genome shotgun (WGS) entry which is preliminary data.</text>
</comment>
<evidence type="ECO:0000313" key="3">
    <source>
        <dbReference type="Proteomes" id="UP000587527"/>
    </source>
</evidence>
<dbReference type="InterPro" id="IPR016032">
    <property type="entry name" value="Sig_transdc_resp-reg_C-effctor"/>
</dbReference>
<evidence type="ECO:0000259" key="1">
    <source>
        <dbReference type="PROSITE" id="PS50043"/>
    </source>
</evidence>
<accession>A0A841BNI7</accession>
<dbReference type="InterPro" id="IPR000792">
    <property type="entry name" value="Tscrpt_reg_LuxR_C"/>
</dbReference>
<dbReference type="GO" id="GO:0006355">
    <property type="term" value="P:regulation of DNA-templated transcription"/>
    <property type="evidence" value="ECO:0007669"/>
    <property type="project" value="InterPro"/>
</dbReference>
<dbReference type="RefSeq" id="WP_246466239.1">
    <property type="nucleotide sequence ID" value="NZ_JACHMN010000002.1"/>
</dbReference>
<reference evidence="2 3" key="1">
    <citation type="submission" date="2020-08" db="EMBL/GenBank/DDBJ databases">
        <title>Sequencing the genomes of 1000 actinobacteria strains.</title>
        <authorList>
            <person name="Klenk H.-P."/>
        </authorList>
    </citation>
    <scope>NUCLEOTIDE SEQUENCE [LARGE SCALE GENOMIC DNA]</scope>
    <source>
        <strain evidence="2 3">DSM 45362</strain>
    </source>
</reference>
<keyword evidence="3" id="KW-1185">Reference proteome</keyword>
<feature type="domain" description="HTH luxR-type" evidence="1">
    <location>
        <begin position="265"/>
        <end position="330"/>
    </location>
</feature>
<dbReference type="SMART" id="SM00421">
    <property type="entry name" value="HTH_LUXR"/>
    <property type="match status" value="1"/>
</dbReference>
<organism evidence="2 3">
    <name type="scientific">Allocatelliglobosispora scoriae</name>
    <dbReference type="NCBI Taxonomy" id="643052"/>
    <lineage>
        <taxon>Bacteria</taxon>
        <taxon>Bacillati</taxon>
        <taxon>Actinomycetota</taxon>
        <taxon>Actinomycetes</taxon>
        <taxon>Micromonosporales</taxon>
        <taxon>Micromonosporaceae</taxon>
        <taxon>Allocatelliglobosispora</taxon>
    </lineage>
</organism>
<gene>
    <name evidence="2" type="ORF">F4553_001749</name>
</gene>
<dbReference type="EMBL" id="JACHMN010000002">
    <property type="protein sequence ID" value="MBB5868370.1"/>
    <property type="molecule type" value="Genomic_DNA"/>
</dbReference>
<dbReference type="SUPFAM" id="SSF46894">
    <property type="entry name" value="C-terminal effector domain of the bipartite response regulators"/>
    <property type="match status" value="1"/>
</dbReference>
<dbReference type="PROSITE" id="PS50043">
    <property type="entry name" value="HTH_LUXR_2"/>
    <property type="match status" value="1"/>
</dbReference>
<protein>
    <submittedName>
        <fullName evidence="2">DNA-binding CsgD family transcriptional regulator</fullName>
    </submittedName>
</protein>
<dbReference type="PANTHER" id="PTHR34293">
    <property type="entry name" value="HTH-TYPE TRANSCRIPTIONAL REGULATOR TRMBL2"/>
    <property type="match status" value="1"/>
</dbReference>
<dbReference type="GO" id="GO:0003677">
    <property type="term" value="F:DNA binding"/>
    <property type="evidence" value="ECO:0007669"/>
    <property type="project" value="UniProtKB-KW"/>
</dbReference>
<name>A0A841BNI7_9ACTN</name>